<comment type="caution">
    <text evidence="1">The sequence shown here is derived from an EMBL/GenBank/DDBJ whole genome shotgun (WGS) entry which is preliminary data.</text>
</comment>
<dbReference type="AlphaFoldDB" id="A0A401X4E5"/>
<accession>A0A401X4E5</accession>
<proteinExistence type="predicted"/>
<keyword evidence="2" id="KW-1185">Reference proteome</keyword>
<organism evidence="1 2">
    <name type="scientific">Acetobacter pasteurianus NBRC 3278</name>
    <dbReference type="NCBI Taxonomy" id="1226660"/>
    <lineage>
        <taxon>Bacteria</taxon>
        <taxon>Pseudomonadati</taxon>
        <taxon>Pseudomonadota</taxon>
        <taxon>Alphaproteobacteria</taxon>
        <taxon>Acetobacterales</taxon>
        <taxon>Acetobacteraceae</taxon>
        <taxon>Acetobacter</taxon>
    </lineage>
</organism>
<dbReference type="Proteomes" id="UP000287385">
    <property type="component" value="Unassembled WGS sequence"/>
</dbReference>
<evidence type="ECO:0000313" key="2">
    <source>
        <dbReference type="Proteomes" id="UP000287385"/>
    </source>
</evidence>
<dbReference type="EMBL" id="BDEV01000068">
    <property type="protein sequence ID" value="GCD62599.1"/>
    <property type="molecule type" value="Genomic_DNA"/>
</dbReference>
<sequence>MSHPRFGLTSVDNPRCAGARQTAQTVFQSPQPALGVRKTARLFWSIGYTVRQLQTKETYEGQTIIDQVFCPFVGQIVQCLADQNFEHQNHIIERTPAFAAICISKGLVQIKSKHLKIHSPGKGFELVTKPAQPSKPPFNIKENGLFHIASPPTRTEKIEAQSVLQNYKKFLESSTFNQRFFRIISKIFQKISFQI</sequence>
<name>A0A401X4E5_ACEPA</name>
<protein>
    <submittedName>
        <fullName evidence="1">Uncharacterized protein</fullName>
    </submittedName>
</protein>
<evidence type="ECO:0000313" key="1">
    <source>
        <dbReference type="EMBL" id="GCD62599.1"/>
    </source>
</evidence>
<gene>
    <name evidence="1" type="ORF">NBRC3278_1692</name>
</gene>
<reference evidence="1 2" key="1">
    <citation type="submission" date="2016-06" db="EMBL/GenBank/DDBJ databases">
        <title>Acetobacter pasteurianus NBRC 3278 whole genome sequencing project.</title>
        <authorList>
            <person name="Matsutani M."/>
            <person name="Shiwa Y."/>
            <person name="Okamoto-Kainuma A."/>
            <person name="Ishikawa M."/>
            <person name="Koizumi Y."/>
            <person name="Yoshikawa H."/>
            <person name="Yakushi T."/>
            <person name="Matsushita K."/>
        </authorList>
    </citation>
    <scope>NUCLEOTIDE SEQUENCE [LARGE SCALE GENOMIC DNA]</scope>
    <source>
        <strain evidence="1 2">NBRC 3278</strain>
    </source>
</reference>